<evidence type="ECO:0000256" key="1">
    <source>
        <dbReference type="ARBA" id="ARBA00004141"/>
    </source>
</evidence>
<keyword evidence="9" id="KW-1185">Reference proteome</keyword>
<evidence type="ECO:0000256" key="2">
    <source>
        <dbReference type="ARBA" id="ARBA00022692"/>
    </source>
</evidence>
<dbReference type="RefSeq" id="WP_181581014.1">
    <property type="nucleotide sequence ID" value="NZ_CP059399.1"/>
</dbReference>
<evidence type="ECO:0000256" key="5">
    <source>
        <dbReference type="ARBA" id="ARBA00023251"/>
    </source>
</evidence>
<feature type="transmembrane region" description="Helical" evidence="6">
    <location>
        <begin position="189"/>
        <end position="210"/>
    </location>
</feature>
<dbReference type="InterPro" id="IPR052902">
    <property type="entry name" value="ABC-2_transporter"/>
</dbReference>
<feature type="transmembrane region" description="Helical" evidence="6">
    <location>
        <begin position="80"/>
        <end position="101"/>
    </location>
</feature>
<proteinExistence type="inferred from homology"/>
<dbReference type="GO" id="GO:0043190">
    <property type="term" value="C:ATP-binding cassette (ABC) transporter complex"/>
    <property type="evidence" value="ECO:0007669"/>
    <property type="project" value="InterPro"/>
</dbReference>
<accession>A0A7D6VHP3</accession>
<comment type="similarity">
    <text evidence="6">Belongs to the ABC-2 integral membrane protein family.</text>
</comment>
<dbReference type="InterPro" id="IPR000412">
    <property type="entry name" value="ABC_2_transport"/>
</dbReference>
<dbReference type="GO" id="GO:0140359">
    <property type="term" value="F:ABC-type transporter activity"/>
    <property type="evidence" value="ECO:0007669"/>
    <property type="project" value="InterPro"/>
</dbReference>
<keyword evidence="6" id="KW-1003">Cell membrane</keyword>
<evidence type="ECO:0000259" key="7">
    <source>
        <dbReference type="PROSITE" id="PS51012"/>
    </source>
</evidence>
<evidence type="ECO:0000256" key="4">
    <source>
        <dbReference type="ARBA" id="ARBA00023136"/>
    </source>
</evidence>
<dbReference type="Pfam" id="PF01061">
    <property type="entry name" value="ABC2_membrane"/>
    <property type="match status" value="1"/>
</dbReference>
<sequence length="274" mass="29698">MTAIDQRVDTADTIDAPEHSPLALVRHTWIQTMRLLLRWVRDPITLLETLIVPCLLLLMLDIVVGGAIERFTHRNALYGSVPMVALVGALSGTVASGVMLGRERDAGLLARFWVLPVHRASGLSARILAEGVRIFGGTIVIVLFASLLGFRFQQGVLAAAGFLVVPVLFGLAFATLVTAIAVFTAKSTLVEAIAIVTSLLMFFSTGFVPLEAYPEWIQPVVRWQPMSVTVDTMRALSEEGALAGPLTWTIVWCVGLIALFAVPAAYGYKRASRR</sequence>
<dbReference type="InterPro" id="IPR004377">
    <property type="entry name" value="ABC_transpt_DrrB/DrrC"/>
</dbReference>
<dbReference type="GO" id="GO:1900753">
    <property type="term" value="P:doxorubicin transport"/>
    <property type="evidence" value="ECO:0007669"/>
    <property type="project" value="InterPro"/>
</dbReference>
<feature type="transmembrane region" description="Helical" evidence="6">
    <location>
        <begin position="44"/>
        <end position="68"/>
    </location>
</feature>
<keyword evidence="4 6" id="KW-0472">Membrane</keyword>
<dbReference type="AlphaFoldDB" id="A0A7D6VHP3"/>
<dbReference type="KEGG" id="nhu:H0264_32100"/>
<keyword evidence="6" id="KW-0813">Transport</keyword>
<dbReference type="EMBL" id="CP059399">
    <property type="protein sequence ID" value="QLY29810.1"/>
    <property type="molecule type" value="Genomic_DNA"/>
</dbReference>
<reference evidence="8 9" key="1">
    <citation type="submission" date="2020-07" db="EMBL/GenBank/DDBJ databases">
        <authorList>
            <person name="Zhuang K."/>
            <person name="Ran Y."/>
        </authorList>
    </citation>
    <scope>NUCLEOTIDE SEQUENCE [LARGE SCALE GENOMIC DNA]</scope>
    <source>
        <strain evidence="8 9">WCH-YHL-001</strain>
    </source>
</reference>
<keyword evidence="5" id="KW-0046">Antibiotic resistance</keyword>
<dbReference type="PANTHER" id="PTHR43027">
    <property type="entry name" value="DOXORUBICIN RESISTANCE ABC TRANSPORTER PERMEASE PROTEIN DRRC-RELATED"/>
    <property type="match status" value="1"/>
</dbReference>
<name>A0A7D6VHP3_9NOCA</name>
<evidence type="ECO:0000256" key="3">
    <source>
        <dbReference type="ARBA" id="ARBA00022989"/>
    </source>
</evidence>
<dbReference type="PROSITE" id="PS51012">
    <property type="entry name" value="ABC_TM2"/>
    <property type="match status" value="1"/>
</dbReference>
<feature type="transmembrane region" description="Helical" evidence="6">
    <location>
        <begin position="246"/>
        <end position="268"/>
    </location>
</feature>
<dbReference type="InterPro" id="IPR047817">
    <property type="entry name" value="ABC2_TM_bact-type"/>
</dbReference>
<feature type="transmembrane region" description="Helical" evidence="6">
    <location>
        <begin position="131"/>
        <end position="150"/>
    </location>
</feature>
<dbReference type="GO" id="GO:0043215">
    <property type="term" value="P:daunorubicin transport"/>
    <property type="evidence" value="ECO:0007669"/>
    <property type="project" value="InterPro"/>
</dbReference>
<evidence type="ECO:0000313" key="9">
    <source>
        <dbReference type="Proteomes" id="UP000515512"/>
    </source>
</evidence>
<dbReference type="PANTHER" id="PTHR43027:SF1">
    <property type="entry name" value="DOXORUBICIN RESISTANCE ABC TRANSPORTER PERMEASE PROTEIN DRRC-RELATED"/>
    <property type="match status" value="1"/>
</dbReference>
<evidence type="ECO:0000256" key="6">
    <source>
        <dbReference type="RuleBase" id="RU361157"/>
    </source>
</evidence>
<evidence type="ECO:0000313" key="8">
    <source>
        <dbReference type="EMBL" id="QLY29810.1"/>
    </source>
</evidence>
<feature type="domain" description="ABC transmembrane type-2" evidence="7">
    <location>
        <begin position="44"/>
        <end position="271"/>
    </location>
</feature>
<protein>
    <recommendedName>
        <fullName evidence="6">Transport permease protein</fullName>
    </recommendedName>
</protein>
<organism evidence="8 9">
    <name type="scientific">Nocardia huaxiensis</name>
    <dbReference type="NCBI Taxonomy" id="2755382"/>
    <lineage>
        <taxon>Bacteria</taxon>
        <taxon>Bacillati</taxon>
        <taxon>Actinomycetota</taxon>
        <taxon>Actinomycetes</taxon>
        <taxon>Mycobacteriales</taxon>
        <taxon>Nocardiaceae</taxon>
        <taxon>Nocardia</taxon>
    </lineage>
</organism>
<dbReference type="NCBIfam" id="TIGR00025">
    <property type="entry name" value="Mtu_efflux"/>
    <property type="match status" value="1"/>
</dbReference>
<keyword evidence="2 6" id="KW-0812">Transmembrane</keyword>
<keyword evidence="3 6" id="KW-1133">Transmembrane helix</keyword>
<dbReference type="GO" id="GO:0046677">
    <property type="term" value="P:response to antibiotic"/>
    <property type="evidence" value="ECO:0007669"/>
    <property type="project" value="UniProtKB-KW"/>
</dbReference>
<dbReference type="PIRSF" id="PIRSF006648">
    <property type="entry name" value="DrrB"/>
    <property type="match status" value="1"/>
</dbReference>
<feature type="transmembrane region" description="Helical" evidence="6">
    <location>
        <begin position="156"/>
        <end position="182"/>
    </location>
</feature>
<gene>
    <name evidence="8" type="ORF">H0264_32100</name>
</gene>
<dbReference type="Proteomes" id="UP000515512">
    <property type="component" value="Chromosome"/>
</dbReference>
<comment type="subcellular location">
    <subcellularLocation>
        <location evidence="6">Cell membrane</location>
        <topology evidence="6">Multi-pass membrane protein</topology>
    </subcellularLocation>
    <subcellularLocation>
        <location evidence="1">Membrane</location>
        <topology evidence="1">Multi-pass membrane protein</topology>
    </subcellularLocation>
</comment>
<dbReference type="InterPro" id="IPR013525">
    <property type="entry name" value="ABC2_TM"/>
</dbReference>